<comment type="pathway">
    <text evidence="1">Glycan metabolism; pectin degradation; 2-dehydro-3-deoxy-D-gluconate from pectin: step 1/5.</text>
</comment>
<evidence type="ECO:0000256" key="5">
    <source>
        <dbReference type="ARBA" id="ARBA00023085"/>
    </source>
</evidence>
<dbReference type="InterPro" id="IPR012334">
    <property type="entry name" value="Pectin_lyas_fold"/>
</dbReference>
<evidence type="ECO:0000313" key="8">
    <source>
        <dbReference type="EMBL" id="URD73522.1"/>
    </source>
</evidence>
<dbReference type="Pfam" id="PF01095">
    <property type="entry name" value="Pectinesterase"/>
    <property type="match status" value="1"/>
</dbReference>
<dbReference type="GO" id="GO:0030599">
    <property type="term" value="F:pectinesterase activity"/>
    <property type="evidence" value="ECO:0007669"/>
    <property type="project" value="UniProtKB-EC"/>
</dbReference>
<dbReference type="EMBL" id="CP097502">
    <property type="protein sequence ID" value="URD73522.1"/>
    <property type="molecule type" value="Genomic_DNA"/>
</dbReference>
<dbReference type="SUPFAM" id="SSF51126">
    <property type="entry name" value="Pectin lyase-like"/>
    <property type="match status" value="1"/>
</dbReference>
<evidence type="ECO:0000256" key="2">
    <source>
        <dbReference type="ARBA" id="ARBA00008891"/>
    </source>
</evidence>
<keyword evidence="6" id="KW-0732">Signal</keyword>
<accession>A0A9E7EAT4</accession>
<dbReference type="OrthoDB" id="2019149at2759"/>
<evidence type="ECO:0000256" key="4">
    <source>
        <dbReference type="ARBA" id="ARBA00022801"/>
    </source>
</evidence>
<dbReference type="PANTHER" id="PTHR31321">
    <property type="entry name" value="ACYL-COA THIOESTER HYDROLASE YBHC-RELATED"/>
    <property type="match status" value="1"/>
</dbReference>
<feature type="domain" description="Pectinesterase catalytic" evidence="7">
    <location>
        <begin position="88"/>
        <end position="218"/>
    </location>
</feature>
<dbReference type="GO" id="GO:0042545">
    <property type="term" value="P:cell wall modification"/>
    <property type="evidence" value="ECO:0007669"/>
    <property type="project" value="InterPro"/>
</dbReference>
<dbReference type="GO" id="GO:0045490">
    <property type="term" value="P:pectin catabolic process"/>
    <property type="evidence" value="ECO:0007669"/>
    <property type="project" value="TreeGrafter"/>
</dbReference>
<evidence type="ECO:0000256" key="6">
    <source>
        <dbReference type="SAM" id="SignalP"/>
    </source>
</evidence>
<keyword evidence="4" id="KW-0378">Hydrolase</keyword>
<feature type="chain" id="PRO_5039733474" description="pectinesterase" evidence="6">
    <location>
        <begin position="25"/>
        <end position="265"/>
    </location>
</feature>
<name>A0A9E7EAT4_9LILI</name>
<reference evidence="8" key="1">
    <citation type="submission" date="2022-05" db="EMBL/GenBank/DDBJ databases">
        <title>The Musa troglodytarum L. genome provides insights into the mechanism of non-climacteric behaviour and enrichment of carotenoids.</title>
        <authorList>
            <person name="Wang J."/>
        </authorList>
    </citation>
    <scope>NUCLEOTIDE SEQUENCE</scope>
    <source>
        <tissue evidence="8">Leaf</tissue>
    </source>
</reference>
<dbReference type="InterPro" id="IPR000070">
    <property type="entry name" value="Pectinesterase_cat"/>
</dbReference>
<evidence type="ECO:0000256" key="1">
    <source>
        <dbReference type="ARBA" id="ARBA00005184"/>
    </source>
</evidence>
<protein>
    <recommendedName>
        <fullName evidence="3">pectinesterase</fullName>
        <ecNumber evidence="3">3.1.1.11</ecNumber>
    </recommendedName>
</protein>
<comment type="similarity">
    <text evidence="2">Belongs to the pectinesterase family.</text>
</comment>
<dbReference type="InterPro" id="IPR011050">
    <property type="entry name" value="Pectin_lyase_fold/virulence"/>
</dbReference>
<keyword evidence="5" id="KW-0063">Aspartyl esterase</keyword>
<proteinExistence type="inferred from homology"/>
<dbReference type="Gene3D" id="2.160.20.10">
    <property type="entry name" value="Single-stranded right-handed beta-helix, Pectin lyase-like"/>
    <property type="match status" value="1"/>
</dbReference>
<gene>
    <name evidence="8" type="ORF">MUK42_19828</name>
</gene>
<keyword evidence="9" id="KW-1185">Reference proteome</keyword>
<evidence type="ECO:0000259" key="7">
    <source>
        <dbReference type="Pfam" id="PF01095"/>
    </source>
</evidence>
<dbReference type="AlphaFoldDB" id="A0A9E7EAT4"/>
<dbReference type="Proteomes" id="UP001055439">
    <property type="component" value="Chromosome 1"/>
</dbReference>
<sequence length="265" mass="28462">MFGFRAVAVITILLILLDSGRVLCHTKGLRSPWPPSEQYPENSTRGGLMELQFMLWVKFVGSLRHSAFGRAVNKAFPSRALTVDKNPSAGDFTTIQAAVDSLPLINLVRVVIKVNAGTYTEKVRISPMRAFVTIQGEGAGKTVVQWGDTAETLGPTGQPIGTFNSATFAVNAPYFTAKNITFKNTTPVPPPGAMGQQAVALRGSADAATFWAAIFWGHKTRSTITSAGITTRIATSKAPWISSSGTPSRSTRDVMCTRWRGTTAP</sequence>
<evidence type="ECO:0000256" key="3">
    <source>
        <dbReference type="ARBA" id="ARBA00013229"/>
    </source>
</evidence>
<organism evidence="8 9">
    <name type="scientific">Musa troglodytarum</name>
    <name type="common">fe'i banana</name>
    <dbReference type="NCBI Taxonomy" id="320322"/>
    <lineage>
        <taxon>Eukaryota</taxon>
        <taxon>Viridiplantae</taxon>
        <taxon>Streptophyta</taxon>
        <taxon>Embryophyta</taxon>
        <taxon>Tracheophyta</taxon>
        <taxon>Spermatophyta</taxon>
        <taxon>Magnoliopsida</taxon>
        <taxon>Liliopsida</taxon>
        <taxon>Zingiberales</taxon>
        <taxon>Musaceae</taxon>
        <taxon>Musa</taxon>
    </lineage>
</organism>
<dbReference type="EC" id="3.1.1.11" evidence="3"/>
<feature type="signal peptide" evidence="6">
    <location>
        <begin position="1"/>
        <end position="24"/>
    </location>
</feature>
<dbReference type="PANTHER" id="PTHR31321:SF57">
    <property type="entry name" value="PECTINESTERASE 53-RELATED"/>
    <property type="match status" value="1"/>
</dbReference>
<evidence type="ECO:0000313" key="9">
    <source>
        <dbReference type="Proteomes" id="UP001055439"/>
    </source>
</evidence>